<dbReference type="InterPro" id="IPR013087">
    <property type="entry name" value="Znf_C2H2_type"/>
</dbReference>
<dbReference type="GO" id="GO:0003006">
    <property type="term" value="P:developmental process involved in reproduction"/>
    <property type="evidence" value="ECO:0007669"/>
    <property type="project" value="UniProtKB-ARBA"/>
</dbReference>
<evidence type="ECO:0000313" key="5">
    <source>
        <dbReference type="EMBL" id="ACO10423.1"/>
    </source>
</evidence>
<dbReference type="SUPFAM" id="SSF57667">
    <property type="entry name" value="beta-beta-alpha zinc fingers"/>
    <property type="match status" value="1"/>
</dbReference>
<dbReference type="AlphaFoldDB" id="C1BN20"/>
<dbReference type="GO" id="GO:0006357">
    <property type="term" value="P:regulation of transcription by RNA polymerase II"/>
    <property type="evidence" value="ECO:0007669"/>
    <property type="project" value="TreeGrafter"/>
</dbReference>
<protein>
    <submittedName>
        <fullName evidence="5">Broad-complex core protein isoform 6</fullName>
    </submittedName>
</protein>
<dbReference type="InterPro" id="IPR036236">
    <property type="entry name" value="Znf_C2H2_sf"/>
</dbReference>
<dbReference type="Gene3D" id="3.30.160.60">
    <property type="entry name" value="Classic Zinc Finger"/>
    <property type="match status" value="2"/>
</dbReference>
<gene>
    <name evidence="5" type="primary">BRC4</name>
</gene>
<name>C1BN20_CALRO</name>
<dbReference type="InterPro" id="IPR051095">
    <property type="entry name" value="Dros_DevTransReg"/>
</dbReference>
<dbReference type="PROSITE" id="PS00028">
    <property type="entry name" value="ZINC_FINGER_C2H2_1"/>
    <property type="match status" value="1"/>
</dbReference>
<dbReference type="Gene3D" id="3.30.710.10">
    <property type="entry name" value="Potassium Channel Kv1.1, Chain A"/>
    <property type="match status" value="1"/>
</dbReference>
<organism evidence="5">
    <name type="scientific">Caligus rogercresseyi</name>
    <name type="common">Sea louse</name>
    <dbReference type="NCBI Taxonomy" id="217165"/>
    <lineage>
        <taxon>Eukaryota</taxon>
        <taxon>Metazoa</taxon>
        <taxon>Ecdysozoa</taxon>
        <taxon>Arthropoda</taxon>
        <taxon>Crustacea</taxon>
        <taxon>Multicrustacea</taxon>
        <taxon>Hexanauplia</taxon>
        <taxon>Copepoda</taxon>
        <taxon>Siphonostomatoida</taxon>
        <taxon>Caligidae</taxon>
        <taxon>Caligus</taxon>
    </lineage>
</organism>
<keyword evidence="2" id="KW-0862">Zinc</keyword>
<keyword evidence="1" id="KW-0539">Nucleus</keyword>
<dbReference type="PANTHER" id="PTHR23110:SF98">
    <property type="entry name" value="PRE-LOLA-G, ISOFORM C-RELATED"/>
    <property type="match status" value="1"/>
</dbReference>
<dbReference type="SUPFAM" id="SSF54695">
    <property type="entry name" value="POZ domain"/>
    <property type="match status" value="1"/>
</dbReference>
<dbReference type="GO" id="GO:0005634">
    <property type="term" value="C:nucleus"/>
    <property type="evidence" value="ECO:0007669"/>
    <property type="project" value="TreeGrafter"/>
</dbReference>
<dbReference type="Pfam" id="PF00651">
    <property type="entry name" value="BTB"/>
    <property type="match status" value="1"/>
</dbReference>
<keyword evidence="2" id="KW-0479">Metal-binding</keyword>
<keyword evidence="2" id="KW-0863">Zinc-finger</keyword>
<reference evidence="5" key="1">
    <citation type="submission" date="2009-03" db="EMBL/GenBank/DDBJ databases">
        <title>Caligus rogercresseyi ESTs and full-length cDNAs.</title>
        <authorList>
            <person name="Yasuike M."/>
            <person name="von Schalburg K."/>
            <person name="Cooper G."/>
            <person name="Leong J."/>
            <person name="Jones S.R.M."/>
            <person name="Koop B.F."/>
        </authorList>
    </citation>
    <scope>NUCLEOTIDE SEQUENCE</scope>
    <source>
        <tissue evidence="5">Whole tissue</tissue>
    </source>
</reference>
<dbReference type="CDD" id="cd18315">
    <property type="entry name" value="BTB_POZ_BAB-like"/>
    <property type="match status" value="1"/>
</dbReference>
<evidence type="ECO:0000256" key="1">
    <source>
        <dbReference type="ARBA" id="ARBA00023242"/>
    </source>
</evidence>
<dbReference type="PANTHER" id="PTHR23110">
    <property type="entry name" value="BTB DOMAIN TRANSCRIPTION FACTOR"/>
    <property type="match status" value="1"/>
</dbReference>
<dbReference type="InterPro" id="IPR011333">
    <property type="entry name" value="SKP1/BTB/POZ_sf"/>
</dbReference>
<evidence type="ECO:0000259" key="4">
    <source>
        <dbReference type="PROSITE" id="PS50157"/>
    </source>
</evidence>
<dbReference type="GO" id="GO:0048513">
    <property type="term" value="P:animal organ development"/>
    <property type="evidence" value="ECO:0007669"/>
    <property type="project" value="UniProtKB-ARBA"/>
</dbReference>
<dbReference type="InterPro" id="IPR000210">
    <property type="entry name" value="BTB/POZ_dom"/>
</dbReference>
<evidence type="ECO:0000256" key="2">
    <source>
        <dbReference type="PROSITE-ProRule" id="PRU00042"/>
    </source>
</evidence>
<sequence>MASNTLALHWTEHESWLKKGFSRLRRDEEFFDVTLACGPREIRAHRVILSACSPFFRTHLKNIPHHNPFLYLKGFRPDHLESIISFIYNGEVRIHSEELEEFLACAEELKVHGLPQNRPTQPKVIIKEEEDDFLNDGVPIVPRADSSRKRSFKQEVDEEDMFHLMDHLAGDHSGFALKEEDGRGDASKNKQLDAEIAKLISERDPNTEIFSCLRCPYSSLNKDNLKKHIEARHFLTDGYTCDTCGRVFKTRETLAKHKIKLHKEGEPRDKIMKY</sequence>
<feature type="domain" description="BTB" evidence="3">
    <location>
        <begin position="31"/>
        <end position="96"/>
    </location>
</feature>
<dbReference type="GO" id="GO:0008270">
    <property type="term" value="F:zinc ion binding"/>
    <property type="evidence" value="ECO:0007669"/>
    <property type="project" value="UniProtKB-KW"/>
</dbReference>
<dbReference type="PROSITE" id="PS50097">
    <property type="entry name" value="BTB"/>
    <property type="match status" value="1"/>
</dbReference>
<proteinExistence type="evidence at transcript level"/>
<feature type="domain" description="C2H2-type" evidence="4">
    <location>
        <begin position="239"/>
        <end position="267"/>
    </location>
</feature>
<dbReference type="Pfam" id="PF00096">
    <property type="entry name" value="zf-C2H2"/>
    <property type="match status" value="1"/>
</dbReference>
<accession>C1BN20</accession>
<dbReference type="PROSITE" id="PS50157">
    <property type="entry name" value="ZINC_FINGER_C2H2_2"/>
    <property type="match status" value="1"/>
</dbReference>
<dbReference type="GO" id="GO:0048666">
    <property type="term" value="P:neuron development"/>
    <property type="evidence" value="ECO:0007669"/>
    <property type="project" value="UniProtKB-ARBA"/>
</dbReference>
<evidence type="ECO:0000259" key="3">
    <source>
        <dbReference type="PROSITE" id="PS50097"/>
    </source>
</evidence>
<dbReference type="SMART" id="SM00355">
    <property type="entry name" value="ZnF_C2H2"/>
    <property type="match status" value="2"/>
</dbReference>
<dbReference type="SMART" id="SM00225">
    <property type="entry name" value="BTB"/>
    <property type="match status" value="1"/>
</dbReference>
<dbReference type="EMBL" id="BT075999">
    <property type="protein sequence ID" value="ACO10423.1"/>
    <property type="molecule type" value="mRNA"/>
</dbReference>